<gene>
    <name evidence="1" type="ORF">PaBG_00078</name>
</gene>
<dbReference type="RefSeq" id="YP_008433409.1">
    <property type="nucleotide sequence ID" value="NC_022096.1"/>
</dbReference>
<reference evidence="1 2" key="1">
    <citation type="journal article" date="2014" name="Genome Announc.">
        <title>Complete Genome Sequence of the Novel Giant Pseudomonas Phage PaBG.</title>
        <authorList>
            <person name="Sykilinda N.N."/>
            <person name="Bondar A.A."/>
            <person name="Gorshkova A.S."/>
            <person name="Kurochkina L.P."/>
            <person name="Kulikov E.E."/>
            <person name="Shneider M.M."/>
            <person name="Kadykov V.A."/>
            <person name="Solovjeva N.V."/>
            <person name="Kabilov M.R."/>
            <person name="Mesyanzhinov V.V."/>
            <person name="Vlassov V.V."/>
            <person name="Drukker V.V."/>
            <person name="Miroshnikov K.A."/>
        </authorList>
    </citation>
    <scope>NUCLEOTIDE SEQUENCE [LARGE SCALE GENOMIC DNA]</scope>
</reference>
<accession>S5VV42</accession>
<dbReference type="Proteomes" id="UP000015545">
    <property type="component" value="Segment"/>
</dbReference>
<sequence length="219" mass="24374">MSLQLTDNTERILQKNSPAYITLYTFREAVKRFFALEALPLVQSQDVKRHLKKGVDDANINVADLYPYSYYSLGSLGLVKDQQAVKTAARHSMGATFDELANAVLKKAFLFPCSIQAEVHYVTKDIIDAMNFCTRALIVAHSGKMNARVEYEGVSWIVEVKLDSESIPIPRSDKDLEADPEGMDLVLSFTINTKLGAMRDVPKVNNRGEVTTGIEVKNG</sequence>
<protein>
    <submittedName>
        <fullName evidence="1">Uncharacterized protein</fullName>
    </submittedName>
</protein>
<proteinExistence type="predicted"/>
<organism evidence="1 2">
    <name type="scientific">Pseudomonas phage PaBG</name>
    <dbReference type="NCBI Taxonomy" id="1335230"/>
    <lineage>
        <taxon>Viruses</taxon>
        <taxon>Duplodnaviria</taxon>
        <taxon>Heunggongvirae</taxon>
        <taxon>Uroviricota</taxon>
        <taxon>Caudoviricetes</taxon>
        <taxon>Baikalvirus</taxon>
        <taxon>Baikalvirus PaBG</taxon>
    </lineage>
</organism>
<evidence type="ECO:0000313" key="2">
    <source>
        <dbReference type="Proteomes" id="UP000015545"/>
    </source>
</evidence>
<evidence type="ECO:0000313" key="1">
    <source>
        <dbReference type="EMBL" id="AGS81962.1"/>
    </source>
</evidence>
<dbReference type="GeneID" id="16574764"/>
<keyword evidence="2" id="KW-1185">Reference proteome</keyword>
<dbReference type="KEGG" id="vg:16574764"/>
<dbReference type="OrthoDB" id="38575at10239"/>
<dbReference type="EMBL" id="KF147891">
    <property type="protein sequence ID" value="AGS81962.1"/>
    <property type="molecule type" value="Genomic_DNA"/>
</dbReference>
<name>S5VV42_9CAUD</name>